<name>A0A401RJZ9_CHIPU</name>
<evidence type="ECO:0000313" key="3">
    <source>
        <dbReference type="Proteomes" id="UP000287033"/>
    </source>
</evidence>
<feature type="region of interest" description="Disordered" evidence="1">
    <location>
        <begin position="260"/>
        <end position="279"/>
    </location>
</feature>
<dbReference type="InterPro" id="IPR018790">
    <property type="entry name" value="DUF2358"/>
</dbReference>
<organism evidence="2 3">
    <name type="scientific">Chiloscyllium punctatum</name>
    <name type="common">Brownbanded bambooshark</name>
    <name type="synonym">Hemiscyllium punctatum</name>
    <dbReference type="NCBI Taxonomy" id="137246"/>
    <lineage>
        <taxon>Eukaryota</taxon>
        <taxon>Metazoa</taxon>
        <taxon>Chordata</taxon>
        <taxon>Craniata</taxon>
        <taxon>Vertebrata</taxon>
        <taxon>Chondrichthyes</taxon>
        <taxon>Elasmobranchii</taxon>
        <taxon>Galeomorphii</taxon>
        <taxon>Galeoidea</taxon>
        <taxon>Orectolobiformes</taxon>
        <taxon>Hemiscylliidae</taxon>
        <taxon>Chiloscyllium</taxon>
    </lineage>
</organism>
<gene>
    <name evidence="2" type="ORF">chiPu_0020804</name>
</gene>
<dbReference type="OrthoDB" id="44820at2759"/>
<reference evidence="2 3" key="1">
    <citation type="journal article" date="2018" name="Nat. Ecol. Evol.">
        <title>Shark genomes provide insights into elasmobranch evolution and the origin of vertebrates.</title>
        <authorList>
            <person name="Hara Y"/>
            <person name="Yamaguchi K"/>
            <person name="Onimaru K"/>
            <person name="Kadota M"/>
            <person name="Koyanagi M"/>
            <person name="Keeley SD"/>
            <person name="Tatsumi K"/>
            <person name="Tanaka K"/>
            <person name="Motone F"/>
            <person name="Kageyama Y"/>
            <person name="Nozu R"/>
            <person name="Adachi N"/>
            <person name="Nishimura O"/>
            <person name="Nakagawa R"/>
            <person name="Tanegashima C"/>
            <person name="Kiyatake I"/>
            <person name="Matsumoto R"/>
            <person name="Murakumo K"/>
            <person name="Nishida K"/>
            <person name="Terakita A"/>
            <person name="Kuratani S"/>
            <person name="Sato K"/>
            <person name="Hyodo S Kuraku.S."/>
        </authorList>
    </citation>
    <scope>NUCLEOTIDE SEQUENCE [LARGE SCALE GENOMIC DNA]</scope>
</reference>
<dbReference type="PANTHER" id="PTHR31094">
    <property type="entry name" value="RIKEN CDNA 2310061I04 GENE"/>
    <property type="match status" value="1"/>
</dbReference>
<proteinExistence type="predicted"/>
<dbReference type="PANTHER" id="PTHR31094:SF2">
    <property type="entry name" value="RIKEN CDNA 2310061I04 GENE"/>
    <property type="match status" value="1"/>
</dbReference>
<evidence type="ECO:0000256" key="1">
    <source>
        <dbReference type="SAM" id="MobiDB-lite"/>
    </source>
</evidence>
<dbReference type="Pfam" id="PF10184">
    <property type="entry name" value="DUF2358"/>
    <property type="match status" value="1"/>
</dbReference>
<dbReference type="OMA" id="MHEGHLD"/>
<sequence length="528" mass="58865">MRKRVGCTEWAGSRPTAAARLRPSSPCVEDGAQQTTLRERLQLRLRVSRGSSLRLGPWRLEVCHGRPARRISSVSWAAQAAVHVQYRTKRWPGITGHTAAAHRLNLGPNHFPDLERAQVPTYGLLHGACSGRSLPSDLRLQSLICVLDEKVSMQLVMSGWGKKQTAVLEVPCSRLVRLQQLVASRVESVPAGLDGQLGAEQASALLLAQLEGILASITTVDGRNADDIVVEQHVSSNSDREIMVKDLVEECVPETLAGKPEETRVSPKSVQIPHPEEPSETTLSLWDMHEGHLDSFQALFDSEHCPMPYHLGSEHPTIPVPPLGALATFSGTGNLASASFQKKEPSMEEHLAVLYEKLRVELPNFFLKPHDYGMYSPNVEFISQFPRIKTRGRTTYQTVVTLLRFIVWNYCADVHLDIMKMTQHPENCTIQVRWRITGLPLHVLILKFYKKDKTELYRTYDAYSTFYLGPDGLIHRHKVDKMMPTQPPVAKVKTLLVGALVALGLEEHRPALNLLLAQSAGKVGEKHC</sequence>
<evidence type="ECO:0000313" key="2">
    <source>
        <dbReference type="EMBL" id="GCC18465.1"/>
    </source>
</evidence>
<dbReference type="EMBL" id="BEZZ01002961">
    <property type="protein sequence ID" value="GCC18465.1"/>
    <property type="molecule type" value="Genomic_DNA"/>
</dbReference>
<dbReference type="Proteomes" id="UP000287033">
    <property type="component" value="Unassembled WGS sequence"/>
</dbReference>
<dbReference type="AlphaFoldDB" id="A0A401RJZ9"/>
<protein>
    <submittedName>
        <fullName evidence="2">Uncharacterized protein</fullName>
    </submittedName>
</protein>
<accession>A0A401RJZ9</accession>
<comment type="caution">
    <text evidence="2">The sequence shown here is derived from an EMBL/GenBank/DDBJ whole genome shotgun (WGS) entry which is preliminary data.</text>
</comment>
<dbReference type="STRING" id="137246.A0A401RJZ9"/>
<keyword evidence="3" id="KW-1185">Reference proteome</keyword>